<dbReference type="InParanoid" id="G9ES64"/>
<name>G9ES64_9GAMM</name>
<evidence type="ECO:0000313" key="1">
    <source>
        <dbReference type="EMBL" id="EHL29845.1"/>
    </source>
</evidence>
<organism evidence="1 2">
    <name type="scientific">Legionella drancourtii LLAP12</name>
    <dbReference type="NCBI Taxonomy" id="658187"/>
    <lineage>
        <taxon>Bacteria</taxon>
        <taxon>Pseudomonadati</taxon>
        <taxon>Pseudomonadota</taxon>
        <taxon>Gammaproteobacteria</taxon>
        <taxon>Legionellales</taxon>
        <taxon>Legionellaceae</taxon>
        <taxon>Legionella</taxon>
    </lineage>
</organism>
<dbReference type="Proteomes" id="UP000002770">
    <property type="component" value="Unassembled WGS sequence"/>
</dbReference>
<evidence type="ECO:0000313" key="2">
    <source>
        <dbReference type="Proteomes" id="UP000002770"/>
    </source>
</evidence>
<proteinExistence type="predicted"/>
<dbReference type="EMBL" id="JH413843">
    <property type="protein sequence ID" value="EHL29845.1"/>
    <property type="molecule type" value="Genomic_DNA"/>
</dbReference>
<dbReference type="HOGENOM" id="CLU_417266_0_0_6"/>
<dbReference type="STRING" id="658187.LDG_8137"/>
<dbReference type="eggNOG" id="COG0625">
    <property type="taxonomic scope" value="Bacteria"/>
</dbReference>
<protein>
    <submittedName>
        <fullName evidence="1">Uncharacterized protein</fullName>
    </submittedName>
</protein>
<keyword evidence="2" id="KW-1185">Reference proteome</keyword>
<sequence>MRVLFERFKGWLGFENHCSTSKVEMTCAKIAYAGYLKGFHSKTLNTFAPPIISHGFINLVNTLKSRENSTTLQHLLVSHYKNHFEDVPPLASTNPANYPFGQVFISEALHTLLPAIDPQDDTLINRAIHYMLSTAQSPVQSRYVIPSKFASHYAYALIEHKQRKNALNQSVCQEALVWDPEVDAKFKTVFIEFYFIQTKKDPAAVDKALRLINALASSPNTEEHAAAIKYIKDNFDVSKQLSYLKNYPALRMKIAQFYLAEAQKERDKWSISKLFMGNQMLPLLTHAVSLEPQVLEQNNTIHTVAMKEEWALFQFSLAIKEKRFQDAETLYAQNPCYQFNKNDLDFLVKYYDTELVRNKKIITTELAHKNTQQAQEAAEKQIALAKKRTQLQPQDASKLFRAILDCAETLVTIDEILHPDIAQTDLEQLDRAQNYLNECKLNLDQKDLNKIKINIFNQLVQRKIDCLIIKLGVPLSCEHWEERREFAEQHQIEIAALKKSLKTFIELNKPMEKQDEMRVSIAKAYYLLADTMLYFEEKKEDAKPLFKKATELMPKNPYYRAHYYTLVEDEKQNDVAITEINNVGWLHLTNYNAYMKERWNAEKIMSKGFNVHTLPTETPGFFQRTFSFR</sequence>
<gene>
    <name evidence="1" type="ORF">LDG_8137</name>
</gene>
<reference evidence="1 2" key="1">
    <citation type="journal article" date="2011" name="BMC Genomics">
        <title>Insight into cross-talk between intra-amoebal pathogens.</title>
        <authorList>
            <person name="Gimenez G."/>
            <person name="Bertelli C."/>
            <person name="Moliner C."/>
            <person name="Robert C."/>
            <person name="Raoult D."/>
            <person name="Fournier P.E."/>
            <person name="Greub G."/>
        </authorList>
    </citation>
    <scope>NUCLEOTIDE SEQUENCE [LARGE SCALE GENOMIC DNA]</scope>
    <source>
        <strain evidence="1 2">LLAP12</strain>
    </source>
</reference>
<accession>G9ES64</accession>
<dbReference type="AlphaFoldDB" id="G9ES64"/>